<dbReference type="Gene3D" id="3.40.50.300">
    <property type="entry name" value="P-loop containing nucleotide triphosphate hydrolases"/>
    <property type="match status" value="1"/>
</dbReference>
<dbReference type="InterPro" id="IPR006073">
    <property type="entry name" value="GTP-bd"/>
</dbReference>
<dbReference type="EMBL" id="PYWC01000075">
    <property type="protein sequence ID" value="PWW73702.1"/>
    <property type="molecule type" value="Genomic_DNA"/>
</dbReference>
<keyword evidence="3" id="KW-0378">Hydrolase</keyword>
<keyword evidence="2" id="KW-0547">Nucleotide-binding</keyword>
<dbReference type="AlphaFoldDB" id="A0A317SH31"/>
<dbReference type="PANTHER" id="PTHR45709">
    <property type="entry name" value="LARGE SUBUNIT GTPASE 1 HOMOLOG-RELATED"/>
    <property type="match status" value="1"/>
</dbReference>
<evidence type="ECO:0000256" key="4">
    <source>
        <dbReference type="ARBA" id="ARBA00023134"/>
    </source>
</evidence>
<proteinExistence type="predicted"/>
<keyword evidence="1" id="KW-0963">Cytoplasm</keyword>
<feature type="domain" description="G" evidence="6">
    <location>
        <begin position="260"/>
        <end position="319"/>
    </location>
</feature>
<dbReference type="STRING" id="42249.A0A317SH31"/>
<dbReference type="GO" id="GO:0005829">
    <property type="term" value="C:cytosol"/>
    <property type="evidence" value="ECO:0007669"/>
    <property type="project" value="TreeGrafter"/>
</dbReference>
<evidence type="ECO:0000313" key="8">
    <source>
        <dbReference type="Proteomes" id="UP000246991"/>
    </source>
</evidence>
<evidence type="ECO:0000256" key="1">
    <source>
        <dbReference type="ARBA" id="ARBA00022490"/>
    </source>
</evidence>
<organism evidence="7 8">
    <name type="scientific">Tuber magnatum</name>
    <name type="common">white Piedmont truffle</name>
    <dbReference type="NCBI Taxonomy" id="42249"/>
    <lineage>
        <taxon>Eukaryota</taxon>
        <taxon>Fungi</taxon>
        <taxon>Dikarya</taxon>
        <taxon>Ascomycota</taxon>
        <taxon>Pezizomycotina</taxon>
        <taxon>Pezizomycetes</taxon>
        <taxon>Pezizales</taxon>
        <taxon>Tuberaceae</taxon>
        <taxon>Tuber</taxon>
    </lineage>
</organism>
<dbReference type="OrthoDB" id="61815at2759"/>
<dbReference type="InterPro" id="IPR027417">
    <property type="entry name" value="P-loop_NTPase"/>
</dbReference>
<dbReference type="GO" id="GO:0000054">
    <property type="term" value="P:ribosomal subunit export from nucleus"/>
    <property type="evidence" value="ECO:0007669"/>
    <property type="project" value="TreeGrafter"/>
</dbReference>
<evidence type="ECO:0000256" key="5">
    <source>
        <dbReference type="SAM" id="MobiDB-lite"/>
    </source>
</evidence>
<dbReference type="GO" id="GO:0003924">
    <property type="term" value="F:GTPase activity"/>
    <property type="evidence" value="ECO:0007669"/>
    <property type="project" value="InterPro"/>
</dbReference>
<dbReference type="GO" id="GO:0005525">
    <property type="term" value="F:GTP binding"/>
    <property type="evidence" value="ECO:0007669"/>
    <property type="project" value="UniProtKB-KW"/>
</dbReference>
<dbReference type="Pfam" id="PF01926">
    <property type="entry name" value="MMR_HSR1"/>
    <property type="match status" value="1"/>
</dbReference>
<dbReference type="SUPFAM" id="SSF52540">
    <property type="entry name" value="P-loop containing nucleoside triphosphate hydrolases"/>
    <property type="match status" value="1"/>
</dbReference>
<sequence>MNSTSESTHKTNSKRRGNRAGRGGRGTGSRQSEMLYTTEKHEADWYRMRSIVQQNDLDGFYDADYMAEKMSNLKIIHKDQINPYLLTADEEKAAKIKRRQNKQQLTVPRRPHWGSTARPAELECREKDSLLHWHRGLEEIQEAKDLMTPLERNLEISDLVVQIVDARNPLMSSWADYFEKEGISYRFFSTALAKQINVEYYSVDKEEEPVEEEEEEVAVVVEGEKKELRIRVLTVDELEVFLEHAPIVKDKEPESPRKTQIGLVGYSNVETCSTINALIGAKKVSVSSTPGKTKHFHTLHLGEKIVLCDCPGLVFPNFATTKAGLMQRGPTTLVAQGIPQQFLESLYGIKMHTHPFEGGGTRVPTGEELLMAYIPKDYVNGKFLFCHPAPNRIARASLGQDHNDDFASGDLPVVGMGGRSHDLHGKFFAEGRGSLGHMKTPFHLGFGAAGAPPVDPPTVPAKQALSGRKARTMIALDNNISPGDLRKAIGGKRHFKGRKNIKTGRSDLIRGVSDDQIPPLR</sequence>
<protein>
    <recommendedName>
        <fullName evidence="6">G domain-containing protein</fullName>
    </recommendedName>
</protein>
<evidence type="ECO:0000256" key="2">
    <source>
        <dbReference type="ARBA" id="ARBA00022741"/>
    </source>
</evidence>
<evidence type="ECO:0000313" key="7">
    <source>
        <dbReference type="EMBL" id="PWW73702.1"/>
    </source>
</evidence>
<evidence type="ECO:0000259" key="6">
    <source>
        <dbReference type="Pfam" id="PF01926"/>
    </source>
</evidence>
<evidence type="ECO:0000256" key="3">
    <source>
        <dbReference type="ARBA" id="ARBA00022801"/>
    </source>
</evidence>
<name>A0A317SH31_9PEZI</name>
<accession>A0A317SH31</accession>
<reference evidence="7 8" key="1">
    <citation type="submission" date="2018-03" db="EMBL/GenBank/DDBJ databases">
        <title>Genomes of Pezizomycetes fungi and the evolution of truffles.</title>
        <authorList>
            <person name="Murat C."/>
            <person name="Payen T."/>
            <person name="Noel B."/>
            <person name="Kuo A."/>
            <person name="Martin F.M."/>
        </authorList>
    </citation>
    <scope>NUCLEOTIDE SEQUENCE [LARGE SCALE GENOMIC DNA]</scope>
    <source>
        <strain evidence="7">091103-1</strain>
    </source>
</reference>
<dbReference type="InterPro" id="IPR043358">
    <property type="entry name" value="GNL1-like"/>
</dbReference>
<dbReference type="Proteomes" id="UP000246991">
    <property type="component" value="Unassembled WGS sequence"/>
</dbReference>
<feature type="region of interest" description="Disordered" evidence="5">
    <location>
        <begin position="1"/>
        <end position="33"/>
    </location>
</feature>
<comment type="caution">
    <text evidence="7">The sequence shown here is derived from an EMBL/GenBank/DDBJ whole genome shotgun (WGS) entry which is preliminary data.</text>
</comment>
<dbReference type="PANTHER" id="PTHR45709:SF2">
    <property type="entry name" value="LARGE SUBUNIT GTPASE 1 HOMOLOG"/>
    <property type="match status" value="1"/>
</dbReference>
<gene>
    <name evidence="7" type="ORF">C7212DRAFT_354033</name>
</gene>
<keyword evidence="8" id="KW-1185">Reference proteome</keyword>
<keyword evidence="4" id="KW-0342">GTP-binding</keyword>